<feature type="region of interest" description="Disordered" evidence="1">
    <location>
        <begin position="83"/>
        <end position="175"/>
    </location>
</feature>
<dbReference type="RefSeq" id="WP_283433405.1">
    <property type="nucleotide sequence ID" value="NZ_FXUG01000008.1"/>
</dbReference>
<organism evidence="2 3">
    <name type="scientific">Neorhodopirellula lusitana</name>
    <dbReference type="NCBI Taxonomy" id="445327"/>
    <lineage>
        <taxon>Bacteria</taxon>
        <taxon>Pseudomonadati</taxon>
        <taxon>Planctomycetota</taxon>
        <taxon>Planctomycetia</taxon>
        <taxon>Pirellulales</taxon>
        <taxon>Pirellulaceae</taxon>
        <taxon>Neorhodopirellula</taxon>
    </lineage>
</organism>
<proteinExistence type="predicted"/>
<feature type="compositionally biased region" description="Basic and acidic residues" evidence="1">
    <location>
        <begin position="103"/>
        <end position="132"/>
    </location>
</feature>
<reference evidence="2 3" key="1">
    <citation type="submission" date="2017-05" db="EMBL/GenBank/DDBJ databases">
        <authorList>
            <person name="Varghese N."/>
            <person name="Submissions S."/>
        </authorList>
    </citation>
    <scope>NUCLEOTIDE SEQUENCE [LARGE SCALE GENOMIC DNA]</scope>
    <source>
        <strain evidence="2 3">DSM 25457</strain>
    </source>
</reference>
<dbReference type="Proteomes" id="UP001158067">
    <property type="component" value="Unassembled WGS sequence"/>
</dbReference>
<evidence type="ECO:0000313" key="2">
    <source>
        <dbReference type="EMBL" id="SMP63121.1"/>
    </source>
</evidence>
<dbReference type="EMBL" id="FXUG01000008">
    <property type="protein sequence ID" value="SMP63121.1"/>
    <property type="molecule type" value="Genomic_DNA"/>
</dbReference>
<feature type="compositionally biased region" description="Basic and acidic residues" evidence="1">
    <location>
        <begin position="140"/>
        <end position="157"/>
    </location>
</feature>
<comment type="caution">
    <text evidence="2">The sequence shown here is derived from an EMBL/GenBank/DDBJ whole genome shotgun (WGS) entry which is preliminary data.</text>
</comment>
<evidence type="ECO:0000256" key="1">
    <source>
        <dbReference type="SAM" id="MobiDB-lite"/>
    </source>
</evidence>
<feature type="compositionally biased region" description="Low complexity" evidence="1">
    <location>
        <begin position="30"/>
        <end position="39"/>
    </location>
</feature>
<sequence>MYSYTKSHGRRSRRVRPESFDVTSGGGTAGADPATPGAANSGLDKNSVSRADTRTARPDIPPGRTVTPLEIADLREFALGGLGSPDSGHALPHAIESSSSESGTHDFSSHESVSEKPVLENPNREGKKRDPMEGLISDDGFVRCGDERWETEPKRALSTEQGSRSTPPPKGRKRTRISVSLVHPCTVYRLGMHYAWSTSTVVLAHEVVATWAELGTAGSASAARVGLFGMASATPVSVLMSELSQVVVRHPFTRWVLLASQLPEPCHCEAAMVGAKGYLDEALNADQFEEMIRAVDAGHTFGLPV</sequence>
<accession>A0ABY1Q8K8</accession>
<protein>
    <submittedName>
        <fullName evidence="2">Uncharacterized protein</fullName>
    </submittedName>
</protein>
<feature type="region of interest" description="Disordered" evidence="1">
    <location>
        <begin position="1"/>
        <end position="68"/>
    </location>
</feature>
<evidence type="ECO:0000313" key="3">
    <source>
        <dbReference type="Proteomes" id="UP001158067"/>
    </source>
</evidence>
<keyword evidence="3" id="KW-1185">Reference proteome</keyword>
<gene>
    <name evidence="2" type="ORF">SAMN06265222_10823</name>
</gene>
<name>A0ABY1Q8K8_9BACT</name>